<evidence type="ECO:0000313" key="1">
    <source>
        <dbReference type="EMBL" id="QLJ53354.1"/>
    </source>
</evidence>
<dbReference type="Gene3D" id="1.25.10.10">
    <property type="entry name" value="Leucine-rich Repeat Variant"/>
    <property type="match status" value="1"/>
</dbReference>
<dbReference type="EMBL" id="CP058998">
    <property type="protein sequence ID" value="QLJ53354.1"/>
    <property type="molecule type" value="Genomic_DNA"/>
</dbReference>
<sequence>MEPKIEKLIKRLETDEVGLSYKFAVGDLSLLEHKAVEPLAEVLLKNPFKLARLGAADALGGMDRSTFGVYMDDLKEKSRLKDVLVEALRAGLSDKEKEVRDKCADGLFTWLNSASPGVREKTIKELVSKYDELDRNTVINDLRNADYFGISKGTKKEVLDFLVAVTEDKKLGHLAKDAERKIKESMERKKVALK</sequence>
<reference evidence="2" key="1">
    <citation type="submission" date="2020-07" db="EMBL/GenBank/DDBJ databases">
        <title>Metabolic diversity and evolutionary history of the archaeal phylum ###Micrarchaeota### uncovered from a freshwater lake metagenome.</title>
        <authorList>
            <person name="Kadnikov V.V."/>
            <person name="Savvichev A.S."/>
            <person name="Mardanov A.V."/>
            <person name="Beletsky A.V."/>
            <person name="Chupakov A.V."/>
            <person name="Kokryatskaya N.M."/>
            <person name="Pimenov N.V."/>
            <person name="Ravin N.V."/>
        </authorList>
    </citation>
    <scope>NUCLEOTIDE SEQUENCE [LARGE SCALE GENOMIC DNA]</scope>
</reference>
<accession>A0A7D5XIN8</accession>
<evidence type="ECO:0008006" key="3">
    <source>
        <dbReference type="Google" id="ProtNLM"/>
    </source>
</evidence>
<organism evidence="1 2">
    <name type="scientific">Fermentimicrarchaeum limneticum</name>
    <dbReference type="NCBI Taxonomy" id="2795018"/>
    <lineage>
        <taxon>Archaea</taxon>
        <taxon>Candidatus Micrarchaeota</taxon>
        <taxon>Candidatus Fermentimicrarchaeales</taxon>
        <taxon>Candidatus Fermentimicrarchaeaceae</taxon>
        <taxon>Candidatus Fermentimicrarchaeum</taxon>
    </lineage>
</organism>
<name>A0A7D5XIN8_FERL1</name>
<gene>
    <name evidence="1" type="ORF">Sv326_1179</name>
</gene>
<evidence type="ECO:0000313" key="2">
    <source>
        <dbReference type="Proteomes" id="UP000510821"/>
    </source>
</evidence>
<dbReference type="KEGG" id="flt:Sv326_1179"/>
<dbReference type="AlphaFoldDB" id="A0A7D5XIN8"/>
<protein>
    <recommendedName>
        <fullName evidence="3">HEAT repeat domain-containing protein</fullName>
    </recommendedName>
</protein>
<dbReference type="Proteomes" id="UP000510821">
    <property type="component" value="Chromosome"/>
</dbReference>
<proteinExistence type="predicted"/>
<dbReference type="SUPFAM" id="SSF48371">
    <property type="entry name" value="ARM repeat"/>
    <property type="match status" value="1"/>
</dbReference>
<dbReference type="InterPro" id="IPR016024">
    <property type="entry name" value="ARM-type_fold"/>
</dbReference>
<dbReference type="InterPro" id="IPR011989">
    <property type="entry name" value="ARM-like"/>
</dbReference>